<dbReference type="InterPro" id="IPR013783">
    <property type="entry name" value="Ig-like_fold"/>
</dbReference>
<dbReference type="InterPro" id="IPR008964">
    <property type="entry name" value="Invasin/intimin_cell_adhesion"/>
</dbReference>
<feature type="signal peptide" evidence="1">
    <location>
        <begin position="1"/>
        <end position="31"/>
    </location>
</feature>
<name>A0ABQ3B4F6_9GAMM</name>
<dbReference type="Gene3D" id="2.60.40.10">
    <property type="entry name" value="Immunoglobulins"/>
    <property type="match status" value="2"/>
</dbReference>
<protein>
    <recommendedName>
        <fullName evidence="4">Big-1 domain-containing protein</fullName>
    </recommendedName>
</protein>
<sequence length="981" mass="98914">MQTKTTFKFLSASLTALILAGCGGGSGSALDNTLNGGGTTNSTTNWRIGNGIGTSFVSGSMGVVNTEGNALYVGGTANLTVTIVNESGALISDAIPIEFSSPCLSSGKSKLVGGTKVSAATGSVTVQYQPSSCIGDDLVTATAVYKDKTQSTSATVKVSNLRLGLGSGVDFVPTKLDLGANSSAMFTDQITTLSVNIVNDSGNLIQASVPVTFTSSCINAGTSTITGGNVINSTAGVAKAEYKAGSCFGDDVVKASITYAGSVISSSATIPQVNNKRIGSGAGTSFTPGQLTTSTSNTLFEGDTTQISANIVNNQSNLISQATQVVFDSPCLSAGLSSIAGGNIVTSINGTARIQYKVGKCDIDDKVTATISNGDGTIDASVSLPIDTRRLGSGFGSNFVIGALELGIGIGSLSPGGSTSITAYIVNSKGDLVTDPMNVTFSSPCISAGNAVITGGNTVTSVNGKAVATYTSQGCAGVGGVDAIKASTTFRSVVLNASADLTVKSDTAQTISFIDSDTPLISIKGTGGDETAILRFRVLGQGGSPLKGVCVNFAPSTTIGGLALVPSKCNPAGPETYGSSTDANGYASTTVQAGTVATAVRVTATTANGLSTQSSSLAVSTGIPDQNSMSLSLSDIAPNAWKYDGISSTATIRLADAFNNPVPDDTVVAFTTNGGSIEPNCPTTNGACSVTWRSQSPRPTSPNAVSFATTAPFAKICPAIKDLDNHDVTECRSGRVTILATAIGNESFIDGNGNGIYDDVAVDTFSKHKSSDAADANKDACNPSVPLSSAAIGATKGCDDLPEAYLDGNSNNYRTRDEEFIDFNQNGTHDAGNSKYDGALCSGTAKTSGACTTNKVTVRDSITLVMACETPFLQSGVLPGQSNIDRTTDSFNAIGAVVTRQMLLADCNGNGMPAGTTVTVDTSGAVGLTATVSPSGGLAKSFEPSIITLTAKATTNTPSGNIVLEIKSGSITSLVTINVSD</sequence>
<evidence type="ECO:0000313" key="3">
    <source>
        <dbReference type="Proteomes" id="UP000619761"/>
    </source>
</evidence>
<dbReference type="RefSeq" id="WP_189419006.1">
    <property type="nucleotide sequence ID" value="NZ_BMYZ01000002.1"/>
</dbReference>
<evidence type="ECO:0000256" key="1">
    <source>
        <dbReference type="SAM" id="SignalP"/>
    </source>
</evidence>
<keyword evidence="1" id="KW-0732">Signal</keyword>
<dbReference type="SUPFAM" id="SSF49373">
    <property type="entry name" value="Invasin/intimin cell-adhesion fragments"/>
    <property type="match status" value="1"/>
</dbReference>
<dbReference type="EMBL" id="BMYZ01000002">
    <property type="protein sequence ID" value="GGY78807.1"/>
    <property type="molecule type" value="Genomic_DNA"/>
</dbReference>
<evidence type="ECO:0008006" key="4">
    <source>
        <dbReference type="Google" id="ProtNLM"/>
    </source>
</evidence>
<reference evidence="3" key="1">
    <citation type="journal article" date="2019" name="Int. J. Syst. Evol. Microbiol.">
        <title>The Global Catalogue of Microorganisms (GCM) 10K type strain sequencing project: providing services to taxonomists for standard genome sequencing and annotation.</title>
        <authorList>
            <consortium name="The Broad Institute Genomics Platform"/>
            <consortium name="The Broad Institute Genome Sequencing Center for Infectious Disease"/>
            <person name="Wu L."/>
            <person name="Ma J."/>
        </authorList>
    </citation>
    <scope>NUCLEOTIDE SEQUENCE [LARGE SCALE GENOMIC DNA]</scope>
    <source>
        <strain evidence="3">KCTC 32239</strain>
    </source>
</reference>
<dbReference type="Proteomes" id="UP000619761">
    <property type="component" value="Unassembled WGS sequence"/>
</dbReference>
<keyword evidence="3" id="KW-1185">Reference proteome</keyword>
<proteinExistence type="predicted"/>
<gene>
    <name evidence="2" type="ORF">GCM10011613_24460</name>
</gene>
<organism evidence="2 3">
    <name type="scientific">Cellvibrio zantedeschiae</name>
    <dbReference type="NCBI Taxonomy" id="1237077"/>
    <lineage>
        <taxon>Bacteria</taxon>
        <taxon>Pseudomonadati</taxon>
        <taxon>Pseudomonadota</taxon>
        <taxon>Gammaproteobacteria</taxon>
        <taxon>Cellvibrionales</taxon>
        <taxon>Cellvibrionaceae</taxon>
        <taxon>Cellvibrio</taxon>
    </lineage>
</organism>
<evidence type="ECO:0000313" key="2">
    <source>
        <dbReference type="EMBL" id="GGY78807.1"/>
    </source>
</evidence>
<dbReference type="PROSITE" id="PS51257">
    <property type="entry name" value="PROKAR_LIPOPROTEIN"/>
    <property type="match status" value="1"/>
</dbReference>
<accession>A0ABQ3B4F6</accession>
<feature type="chain" id="PRO_5045826742" description="Big-1 domain-containing protein" evidence="1">
    <location>
        <begin position="32"/>
        <end position="981"/>
    </location>
</feature>
<comment type="caution">
    <text evidence="2">The sequence shown here is derived from an EMBL/GenBank/DDBJ whole genome shotgun (WGS) entry which is preliminary data.</text>
</comment>